<proteinExistence type="predicted"/>
<keyword evidence="3" id="KW-1185">Reference proteome</keyword>
<organism evidence="2 3">
    <name type="scientific">Microbaculum marinisediminis</name>
    <dbReference type="NCBI Taxonomy" id="2931392"/>
    <lineage>
        <taxon>Bacteria</taxon>
        <taxon>Pseudomonadati</taxon>
        <taxon>Pseudomonadota</taxon>
        <taxon>Alphaproteobacteria</taxon>
        <taxon>Hyphomicrobiales</taxon>
        <taxon>Tepidamorphaceae</taxon>
        <taxon>Microbaculum</taxon>
    </lineage>
</organism>
<dbReference type="Pfam" id="PF13469">
    <property type="entry name" value="Sulfotransfer_3"/>
    <property type="match status" value="1"/>
</dbReference>
<dbReference type="RefSeq" id="WP_261613842.1">
    <property type="nucleotide sequence ID" value="NZ_JALIDZ010000001.1"/>
</dbReference>
<reference evidence="2 3" key="1">
    <citation type="submission" date="2022-04" db="EMBL/GenBank/DDBJ databases">
        <authorList>
            <person name="Ye Y.-Q."/>
            <person name="Du Z.-J."/>
        </authorList>
    </citation>
    <scope>NUCLEOTIDE SEQUENCE [LARGE SCALE GENOMIC DNA]</scope>
    <source>
        <strain evidence="2 3">A6E488</strain>
    </source>
</reference>
<dbReference type="SUPFAM" id="SSF52540">
    <property type="entry name" value="P-loop containing nucleoside triphosphate hydrolases"/>
    <property type="match status" value="1"/>
</dbReference>
<keyword evidence="1" id="KW-0808">Transferase</keyword>
<evidence type="ECO:0000256" key="1">
    <source>
        <dbReference type="ARBA" id="ARBA00022679"/>
    </source>
</evidence>
<dbReference type="Proteomes" id="UP001320898">
    <property type="component" value="Unassembled WGS sequence"/>
</dbReference>
<dbReference type="Gene3D" id="3.40.50.300">
    <property type="entry name" value="P-loop containing nucleotide triphosphate hydrolases"/>
    <property type="match status" value="1"/>
</dbReference>
<dbReference type="PANTHER" id="PTHR10605">
    <property type="entry name" value="HEPARAN SULFATE SULFOTRANSFERASE"/>
    <property type="match status" value="1"/>
</dbReference>
<dbReference type="EMBL" id="JALIDZ010000001">
    <property type="protein sequence ID" value="MCT8970268.1"/>
    <property type="molecule type" value="Genomic_DNA"/>
</dbReference>
<dbReference type="AlphaFoldDB" id="A0AAW5QUE9"/>
<dbReference type="InterPro" id="IPR027417">
    <property type="entry name" value="P-loop_NTPase"/>
</dbReference>
<protein>
    <submittedName>
        <fullName evidence="2">Sulfotransferase</fullName>
    </submittedName>
</protein>
<evidence type="ECO:0000313" key="2">
    <source>
        <dbReference type="EMBL" id="MCT8970268.1"/>
    </source>
</evidence>
<evidence type="ECO:0000313" key="3">
    <source>
        <dbReference type="Proteomes" id="UP001320898"/>
    </source>
</evidence>
<sequence length="283" mass="32846">MDLVIVGAQKAGTTWLFSMIKQQPRVGFAFQKEIHYFDRVCRKNFSFEKRKKTILSGQWVSTEGKTKAYKDYIEYVLDPNNAYTDEWYKNIFLKKPKNRQLMRKGGDIVFMEASPSYMAMPERGFMHMAKLLPDIEPVLIVRDPVRRMISGTSMWVRRVQGRRKSVEDNDIIGHIDAGQVLRGKYSRSIPLLKKYFKGVNVVSFKDIIVRPEDILRNIEIKYGLDEMEYKNIRDKNNSKSGKVVLSDKVKKHIATVCEPEYDYIKSEFGADFLKDISNESAGS</sequence>
<dbReference type="InterPro" id="IPR037359">
    <property type="entry name" value="NST/OST"/>
</dbReference>
<comment type="caution">
    <text evidence="2">The sequence shown here is derived from an EMBL/GenBank/DDBJ whole genome shotgun (WGS) entry which is preliminary data.</text>
</comment>
<dbReference type="PANTHER" id="PTHR10605:SF56">
    <property type="entry name" value="BIFUNCTIONAL HEPARAN SULFATE N-DEACETYLASE_N-SULFOTRANSFERASE"/>
    <property type="match status" value="1"/>
</dbReference>
<dbReference type="GO" id="GO:0008146">
    <property type="term" value="F:sulfotransferase activity"/>
    <property type="evidence" value="ECO:0007669"/>
    <property type="project" value="InterPro"/>
</dbReference>
<name>A0AAW5QUE9_9HYPH</name>
<gene>
    <name evidence="2" type="ORF">MUB46_00195</name>
</gene>
<accession>A0AAW5QUE9</accession>